<gene>
    <name evidence="2" type="ORF">SAMN02745116_01536</name>
</gene>
<keyword evidence="1" id="KW-0472">Membrane</keyword>
<name>A0A1T4NSS5_9ENTE</name>
<proteinExistence type="predicted"/>
<feature type="transmembrane region" description="Helical" evidence="1">
    <location>
        <begin position="31"/>
        <end position="53"/>
    </location>
</feature>
<sequence length="57" mass="6608">MNKQLSKKIRQLYEENGQQHFVENVEKRGKWLMIFLSSLISLMILGALLYALILSLG</sequence>
<dbReference type="RefSeq" id="WP_159443261.1">
    <property type="nucleotide sequence ID" value="NZ_FUXI01000016.1"/>
</dbReference>
<protein>
    <submittedName>
        <fullName evidence="2">Uncharacterized protein</fullName>
    </submittedName>
</protein>
<dbReference type="AlphaFoldDB" id="A0A1T4NSS5"/>
<keyword evidence="3" id="KW-1185">Reference proteome</keyword>
<dbReference type="Proteomes" id="UP000190328">
    <property type="component" value="Unassembled WGS sequence"/>
</dbReference>
<accession>A0A1T4NSS5</accession>
<keyword evidence="1" id="KW-1133">Transmembrane helix</keyword>
<evidence type="ECO:0000313" key="3">
    <source>
        <dbReference type="Proteomes" id="UP000190328"/>
    </source>
</evidence>
<dbReference type="EMBL" id="FUXI01000016">
    <property type="protein sequence ID" value="SJZ82116.1"/>
    <property type="molecule type" value="Genomic_DNA"/>
</dbReference>
<dbReference type="STRING" id="263852.SAMN02745116_01536"/>
<keyword evidence="1" id="KW-0812">Transmembrane</keyword>
<reference evidence="2 3" key="1">
    <citation type="submission" date="2017-02" db="EMBL/GenBank/DDBJ databases">
        <authorList>
            <person name="Peterson S.W."/>
        </authorList>
    </citation>
    <scope>NUCLEOTIDE SEQUENCE [LARGE SCALE GENOMIC DNA]</scope>
    <source>
        <strain evidence="2 3">ATCC BAA-1030</strain>
    </source>
</reference>
<organism evidence="2 3">
    <name type="scientific">Pilibacter termitis</name>
    <dbReference type="NCBI Taxonomy" id="263852"/>
    <lineage>
        <taxon>Bacteria</taxon>
        <taxon>Bacillati</taxon>
        <taxon>Bacillota</taxon>
        <taxon>Bacilli</taxon>
        <taxon>Lactobacillales</taxon>
        <taxon>Enterococcaceae</taxon>
        <taxon>Pilibacter</taxon>
    </lineage>
</organism>
<evidence type="ECO:0000313" key="2">
    <source>
        <dbReference type="EMBL" id="SJZ82116.1"/>
    </source>
</evidence>
<evidence type="ECO:0000256" key="1">
    <source>
        <dbReference type="SAM" id="Phobius"/>
    </source>
</evidence>